<dbReference type="NCBIfam" id="NF040656">
    <property type="entry name" value="GHMP_GYDIA"/>
    <property type="match status" value="1"/>
</dbReference>
<dbReference type="InterPro" id="IPR047765">
    <property type="entry name" value="GHMP_GYDIA-like"/>
</dbReference>
<dbReference type="EMBL" id="CP116221">
    <property type="protein sequence ID" value="WCO01182.1"/>
    <property type="molecule type" value="Genomic_DNA"/>
</dbReference>
<dbReference type="InterPro" id="IPR014721">
    <property type="entry name" value="Ribsml_uS5_D2-typ_fold_subgr"/>
</dbReference>
<dbReference type="SUPFAM" id="SSF54211">
    <property type="entry name" value="Ribosomal protein S5 domain 2-like"/>
    <property type="match status" value="1"/>
</dbReference>
<proteinExistence type="predicted"/>
<reference evidence="1 2" key="1">
    <citation type="submission" date="2023-01" db="EMBL/GenBank/DDBJ databases">
        <title>Psychroserpens ponticola sp. nov., isolated from seawater.</title>
        <authorList>
            <person name="Kristyanto S."/>
            <person name="Jung J."/>
            <person name="Kim J.M."/>
            <person name="Jeon C.O."/>
        </authorList>
    </citation>
    <scope>NUCLEOTIDE SEQUENCE [LARGE SCALE GENOMIC DNA]</scope>
    <source>
        <strain evidence="1 2">MSW6</strain>
    </source>
</reference>
<gene>
    <name evidence="1" type="ORF">MUN68_014065</name>
</gene>
<keyword evidence="1" id="KW-0808">Transferase</keyword>
<dbReference type="RefSeq" id="WP_249993886.1">
    <property type="nucleotide sequence ID" value="NZ_CP116221.1"/>
</dbReference>
<dbReference type="GO" id="GO:0016301">
    <property type="term" value="F:kinase activity"/>
    <property type="evidence" value="ECO:0007669"/>
    <property type="project" value="UniProtKB-KW"/>
</dbReference>
<protein>
    <submittedName>
        <fullName evidence="1">GYDIA family GHMP kinase</fullName>
    </submittedName>
</protein>
<accession>A0ABY7RVR1</accession>
<keyword evidence="1" id="KW-0418">Kinase</keyword>
<evidence type="ECO:0000313" key="1">
    <source>
        <dbReference type="EMBL" id="WCO01182.1"/>
    </source>
</evidence>
<organism evidence="1 2">
    <name type="scientific">Psychroserpens ponticola</name>
    <dbReference type="NCBI Taxonomy" id="2932268"/>
    <lineage>
        <taxon>Bacteria</taxon>
        <taxon>Pseudomonadati</taxon>
        <taxon>Bacteroidota</taxon>
        <taxon>Flavobacteriia</taxon>
        <taxon>Flavobacteriales</taxon>
        <taxon>Flavobacteriaceae</taxon>
        <taxon>Psychroserpens</taxon>
    </lineage>
</organism>
<evidence type="ECO:0000313" key="2">
    <source>
        <dbReference type="Proteomes" id="UP001202717"/>
    </source>
</evidence>
<sequence length="314" mass="35540">MKHFYSHGKLLLTGEYVVLDGALSLAIPTKLGQNLKVEDNTFGELHWISIDENGQVWFEDTFKIQTNGTLKQLQNGNSISNRLLQVLNTAKKLNPDFLADEKGYKVTTQLEFPKIWGLGTSSTLINNISNWANINPYTLLDLSFSGSGYDIACAEANEPITYKINQDAILNQVQDDNKREIKTVDFNPSFKNDLYFVHLNQKQNSREGIAQYRANTSGLSDDIKNINQITRDMIDCDLLEDFQKLIDRHEQIISNIIKQKPVKKRLFKDFNGSIKSLGAWGGDFVLAASKDDPKTYFKGKGFSTIIAFNDMILK</sequence>
<keyword evidence="2" id="KW-1185">Reference proteome</keyword>
<dbReference type="Gene3D" id="3.30.230.10">
    <property type="match status" value="1"/>
</dbReference>
<name>A0ABY7RVR1_9FLAO</name>
<dbReference type="InterPro" id="IPR020568">
    <property type="entry name" value="Ribosomal_Su5_D2-typ_SF"/>
</dbReference>
<dbReference type="Proteomes" id="UP001202717">
    <property type="component" value="Chromosome"/>
</dbReference>